<feature type="region of interest" description="Disordered" evidence="1">
    <location>
        <begin position="23"/>
        <end position="62"/>
    </location>
</feature>
<dbReference type="AlphaFoldDB" id="A0AAN6J064"/>
<protein>
    <submittedName>
        <fullName evidence="2">Uncharacterized protein</fullName>
    </submittedName>
</protein>
<dbReference type="EMBL" id="JAUJLE010000081">
    <property type="protein sequence ID" value="KAK0987926.1"/>
    <property type="molecule type" value="Genomic_DNA"/>
</dbReference>
<dbReference type="Proteomes" id="UP001168146">
    <property type="component" value="Unassembled WGS sequence"/>
</dbReference>
<evidence type="ECO:0000313" key="4">
    <source>
        <dbReference type="Proteomes" id="UP001168146"/>
    </source>
</evidence>
<name>A0AAN6J064_9PEZI</name>
<evidence type="ECO:0000313" key="2">
    <source>
        <dbReference type="EMBL" id="KAK0305724.1"/>
    </source>
</evidence>
<reference evidence="3" key="2">
    <citation type="submission" date="2023-06" db="EMBL/GenBank/DDBJ databases">
        <title>Black Yeasts Isolated from many extreme environments.</title>
        <authorList>
            <person name="Coleine C."/>
            <person name="Stajich J.E."/>
            <person name="Selbmann L."/>
        </authorList>
    </citation>
    <scope>NUCLEOTIDE SEQUENCE</scope>
    <source>
        <strain evidence="3">CCFEE 5200</strain>
    </source>
</reference>
<keyword evidence="5" id="KW-1185">Reference proteome</keyword>
<comment type="caution">
    <text evidence="2">The sequence shown here is derived from an EMBL/GenBank/DDBJ whole genome shotgun (WGS) entry which is preliminary data.</text>
</comment>
<accession>A0AAN6J064</accession>
<gene>
    <name evidence="2" type="ORF">LTR82_016660</name>
    <name evidence="3" type="ORF">LTR91_009710</name>
</gene>
<dbReference type="EMBL" id="JASUXU010000110">
    <property type="protein sequence ID" value="KAK0305724.1"/>
    <property type="molecule type" value="Genomic_DNA"/>
</dbReference>
<dbReference type="Proteomes" id="UP001175353">
    <property type="component" value="Unassembled WGS sequence"/>
</dbReference>
<organism evidence="2 4">
    <name type="scientific">Friedmanniomyces endolithicus</name>
    <dbReference type="NCBI Taxonomy" id="329885"/>
    <lineage>
        <taxon>Eukaryota</taxon>
        <taxon>Fungi</taxon>
        <taxon>Dikarya</taxon>
        <taxon>Ascomycota</taxon>
        <taxon>Pezizomycotina</taxon>
        <taxon>Dothideomycetes</taxon>
        <taxon>Dothideomycetidae</taxon>
        <taxon>Mycosphaerellales</taxon>
        <taxon>Teratosphaeriaceae</taxon>
        <taxon>Friedmanniomyces</taxon>
    </lineage>
</organism>
<reference evidence="2" key="1">
    <citation type="submission" date="2021-12" db="EMBL/GenBank/DDBJ databases">
        <title>Black yeast isolated from Biological Soil Crust.</title>
        <authorList>
            <person name="Kurbessoian T."/>
        </authorList>
    </citation>
    <scope>NUCLEOTIDE SEQUENCE</scope>
    <source>
        <strain evidence="2">CCFEE 5208</strain>
    </source>
</reference>
<evidence type="ECO:0000313" key="5">
    <source>
        <dbReference type="Proteomes" id="UP001175353"/>
    </source>
</evidence>
<evidence type="ECO:0000313" key="3">
    <source>
        <dbReference type="EMBL" id="KAK0987926.1"/>
    </source>
</evidence>
<evidence type="ECO:0000256" key="1">
    <source>
        <dbReference type="SAM" id="MobiDB-lite"/>
    </source>
</evidence>
<sequence>MLPSSQLLRPRPEAPKYRVPLYQQQTRTSHLQPEAKAPARTPASQVEAMPPNGTPRAPTAGPNLASYNPALMHPVFFTDCWRKPPFPLPVNAAFSPVAAGYVFGNGRSRADSMTKL</sequence>
<proteinExistence type="predicted"/>